<dbReference type="AlphaFoldDB" id="A0A7C5QEU6"/>
<dbReference type="InterPro" id="IPR029063">
    <property type="entry name" value="SAM-dependent_MTases_sf"/>
</dbReference>
<evidence type="ECO:0000259" key="1">
    <source>
        <dbReference type="Pfam" id="PF08241"/>
    </source>
</evidence>
<evidence type="ECO:0000313" key="2">
    <source>
        <dbReference type="EMBL" id="HHK68692.1"/>
    </source>
</evidence>
<dbReference type="EMBL" id="DRWN01000050">
    <property type="protein sequence ID" value="HHK68692.1"/>
    <property type="molecule type" value="Genomic_DNA"/>
</dbReference>
<proteinExistence type="predicted"/>
<name>A0A7C5QEU6_CALS0</name>
<gene>
    <name evidence="2" type="ORF">ENM11_06025</name>
</gene>
<dbReference type="InterPro" id="IPR013216">
    <property type="entry name" value="Methyltransf_11"/>
</dbReference>
<protein>
    <submittedName>
        <fullName evidence="2">Class I SAM-dependent methyltransferase</fullName>
    </submittedName>
</protein>
<organism evidence="2">
    <name type="scientific">Caldiarchaeum subterraneum</name>
    <dbReference type="NCBI Taxonomy" id="311458"/>
    <lineage>
        <taxon>Archaea</taxon>
        <taxon>Nitrososphaerota</taxon>
        <taxon>Candidatus Caldarchaeales</taxon>
        <taxon>Candidatus Caldarchaeaceae</taxon>
        <taxon>Candidatus Caldarchaeum</taxon>
    </lineage>
</organism>
<dbReference type="GO" id="GO:0032259">
    <property type="term" value="P:methylation"/>
    <property type="evidence" value="ECO:0007669"/>
    <property type="project" value="UniProtKB-KW"/>
</dbReference>
<feature type="domain" description="Methyltransferase type 11" evidence="1">
    <location>
        <begin position="87"/>
        <end position="172"/>
    </location>
</feature>
<dbReference type="GO" id="GO:0008757">
    <property type="term" value="F:S-adenosylmethionine-dependent methyltransferase activity"/>
    <property type="evidence" value="ECO:0007669"/>
    <property type="project" value="InterPro"/>
</dbReference>
<dbReference type="Pfam" id="PF08241">
    <property type="entry name" value="Methyltransf_11"/>
    <property type="match status" value="1"/>
</dbReference>
<keyword evidence="2" id="KW-0808">Transferase</keyword>
<dbReference type="CDD" id="cd02440">
    <property type="entry name" value="AdoMet_MTases"/>
    <property type="match status" value="1"/>
</dbReference>
<accession>A0A7C5QEU6</accession>
<dbReference type="Gene3D" id="3.40.50.150">
    <property type="entry name" value="Vaccinia Virus protein VP39"/>
    <property type="match status" value="1"/>
</dbReference>
<dbReference type="PANTHER" id="PTHR43591">
    <property type="entry name" value="METHYLTRANSFERASE"/>
    <property type="match status" value="1"/>
</dbReference>
<comment type="caution">
    <text evidence="2">The sequence shown here is derived from an EMBL/GenBank/DDBJ whole genome shotgun (WGS) entry which is preliminary data.</text>
</comment>
<sequence>MLHDSEGPLPQLSQNIPTSLRINNLAQTSRYNGSANLFNLFENVLSVAVLDYDRLSDCYDELYGEEQLSKYRAAVNMVGHLEFSCVLDVGCGTGLFLRFLREKGWTSEYVGVDVSSGMLAKALEKADASSHVVMADAHHLPFRDNAFPILFSFTVLHHLNTSQFLAEASRVCGKLMVVTQHKRLSPRLENNVCDSETVDEILVGEPSVFRKAADSCGTYSLP</sequence>
<reference evidence="2" key="1">
    <citation type="journal article" date="2020" name="mSystems">
        <title>Genome- and Community-Level Interaction Insights into Carbon Utilization and Element Cycling Functions of Hydrothermarchaeota in Hydrothermal Sediment.</title>
        <authorList>
            <person name="Zhou Z."/>
            <person name="Liu Y."/>
            <person name="Xu W."/>
            <person name="Pan J."/>
            <person name="Luo Z.H."/>
            <person name="Li M."/>
        </authorList>
    </citation>
    <scope>NUCLEOTIDE SEQUENCE [LARGE SCALE GENOMIC DNA]</scope>
    <source>
        <strain evidence="2">SpSt-1056</strain>
    </source>
</reference>
<dbReference type="SUPFAM" id="SSF53335">
    <property type="entry name" value="S-adenosyl-L-methionine-dependent methyltransferases"/>
    <property type="match status" value="1"/>
</dbReference>
<keyword evidence="2" id="KW-0489">Methyltransferase</keyword>